<gene>
    <name evidence="1" type="ORF">F2Q69_00027805</name>
</gene>
<dbReference type="Proteomes" id="UP000712600">
    <property type="component" value="Unassembled WGS sequence"/>
</dbReference>
<dbReference type="EMBL" id="QGKX02000088">
    <property type="protein sequence ID" value="KAF3584701.1"/>
    <property type="molecule type" value="Genomic_DNA"/>
</dbReference>
<evidence type="ECO:0000313" key="2">
    <source>
        <dbReference type="Proteomes" id="UP000712600"/>
    </source>
</evidence>
<protein>
    <submittedName>
        <fullName evidence="1">Uncharacterized protein</fullName>
    </submittedName>
</protein>
<proteinExistence type="predicted"/>
<accession>A0A8S9RTU7</accession>
<dbReference type="AlphaFoldDB" id="A0A8S9RTU7"/>
<reference evidence="1" key="1">
    <citation type="submission" date="2019-12" db="EMBL/GenBank/DDBJ databases">
        <title>Genome sequencing and annotation of Brassica cretica.</title>
        <authorList>
            <person name="Studholme D.J."/>
            <person name="Sarris P."/>
        </authorList>
    </citation>
    <scope>NUCLEOTIDE SEQUENCE</scope>
    <source>
        <strain evidence="1">PFS-109/04</strain>
        <tissue evidence="1">Leaf</tissue>
    </source>
</reference>
<organism evidence="1 2">
    <name type="scientific">Brassica cretica</name>
    <name type="common">Mustard</name>
    <dbReference type="NCBI Taxonomy" id="69181"/>
    <lineage>
        <taxon>Eukaryota</taxon>
        <taxon>Viridiplantae</taxon>
        <taxon>Streptophyta</taxon>
        <taxon>Embryophyta</taxon>
        <taxon>Tracheophyta</taxon>
        <taxon>Spermatophyta</taxon>
        <taxon>Magnoliopsida</taxon>
        <taxon>eudicotyledons</taxon>
        <taxon>Gunneridae</taxon>
        <taxon>Pentapetalae</taxon>
        <taxon>rosids</taxon>
        <taxon>malvids</taxon>
        <taxon>Brassicales</taxon>
        <taxon>Brassicaceae</taxon>
        <taxon>Brassiceae</taxon>
        <taxon>Brassica</taxon>
    </lineage>
</organism>
<comment type="caution">
    <text evidence="1">The sequence shown here is derived from an EMBL/GenBank/DDBJ whole genome shotgun (WGS) entry which is preliminary data.</text>
</comment>
<evidence type="ECO:0000313" key="1">
    <source>
        <dbReference type="EMBL" id="KAF3584701.1"/>
    </source>
</evidence>
<name>A0A8S9RTU7_BRACR</name>
<sequence>MAAKQSSELCIQRNDPLNGVLSEDQVGIDRATGRRKINPKVLQNMREYILAADEGEKRVREERVRQSILDLEKDPRGQKEFLRLEPAPVFISDVNREKGLIFDYSGKDIEKAS</sequence>